<dbReference type="AlphaFoldDB" id="A0A1A3NK57"/>
<dbReference type="RefSeq" id="WP_065035523.1">
    <property type="nucleotide sequence ID" value="NZ_LZLR01000093.1"/>
</dbReference>
<evidence type="ECO:0000313" key="2">
    <source>
        <dbReference type="Proteomes" id="UP000093819"/>
    </source>
</evidence>
<comment type="caution">
    <text evidence="1">The sequence shown here is derived from an EMBL/GenBank/DDBJ whole genome shotgun (WGS) entry which is preliminary data.</text>
</comment>
<dbReference type="Proteomes" id="UP000093819">
    <property type="component" value="Unassembled WGS sequence"/>
</dbReference>
<name>A0A1A3NK57_MYCAS</name>
<organism evidence="1 2">
    <name type="scientific">Mycobacterium asiaticum</name>
    <dbReference type="NCBI Taxonomy" id="1790"/>
    <lineage>
        <taxon>Bacteria</taxon>
        <taxon>Bacillati</taxon>
        <taxon>Actinomycetota</taxon>
        <taxon>Actinomycetes</taxon>
        <taxon>Mycobacteriales</taxon>
        <taxon>Mycobacteriaceae</taxon>
        <taxon>Mycobacterium</taxon>
    </lineage>
</organism>
<protein>
    <submittedName>
        <fullName evidence="1">Uncharacterized protein</fullName>
    </submittedName>
</protein>
<accession>A0A1A3NK57</accession>
<dbReference type="OrthoDB" id="3035180at2"/>
<reference evidence="1 2" key="1">
    <citation type="submission" date="2016-06" db="EMBL/GenBank/DDBJ databases">
        <authorList>
            <person name="Kjaerup R.B."/>
            <person name="Dalgaard T.S."/>
            <person name="Juul-Madsen H.R."/>
        </authorList>
    </citation>
    <scope>NUCLEOTIDE SEQUENCE [LARGE SCALE GENOMIC DNA]</scope>
    <source>
        <strain evidence="1 2">1245335.1</strain>
    </source>
</reference>
<proteinExistence type="predicted"/>
<sequence>MSTLTATIEHNGITYNAEPVLITKTFLGREDHGFFTATLSVDLGSGAGTSLGGYALDDKPGPDGRRQPTAGGLEWLIRTIEVVGVDSWEALRGRRCYALFEADTDRYSRAGFNCQGIASLDGKRVFLFAEVWA</sequence>
<evidence type="ECO:0000313" key="1">
    <source>
        <dbReference type="EMBL" id="OBK22523.1"/>
    </source>
</evidence>
<gene>
    <name evidence="1" type="ORF">A5635_21645</name>
</gene>
<dbReference type="EMBL" id="LZLR01000093">
    <property type="protein sequence ID" value="OBK22523.1"/>
    <property type="molecule type" value="Genomic_DNA"/>
</dbReference>